<dbReference type="InterPro" id="IPR029012">
    <property type="entry name" value="Helix_hairpin_bin_sf"/>
</dbReference>
<evidence type="ECO:0000256" key="1">
    <source>
        <dbReference type="ARBA" id="ARBA00023231"/>
    </source>
</evidence>
<protein>
    <submittedName>
        <fullName evidence="4">Uncharacterized protein</fullName>
    </submittedName>
</protein>
<dbReference type="STRING" id="81479.RA876_02790"/>
<evidence type="ECO:0000313" key="4">
    <source>
        <dbReference type="EMBL" id="OLP06922.1"/>
    </source>
</evidence>
<evidence type="ECO:0000313" key="5">
    <source>
        <dbReference type="Proteomes" id="UP000185911"/>
    </source>
</evidence>
<feature type="coiled-coil region" evidence="3">
    <location>
        <begin position="5"/>
        <end position="32"/>
    </location>
</feature>
<evidence type="ECO:0000256" key="2">
    <source>
        <dbReference type="ARBA" id="ARBA00044954"/>
    </source>
</evidence>
<keyword evidence="5" id="KW-1185">Reference proteome</keyword>
<comment type="similarity">
    <text evidence="2">Belongs to the UPF0437 family.</text>
</comment>
<organism evidence="4 5">
    <name type="scientific">Rhodoferax antarcticus ANT.BR</name>
    <dbReference type="NCBI Taxonomy" id="1111071"/>
    <lineage>
        <taxon>Bacteria</taxon>
        <taxon>Pseudomonadati</taxon>
        <taxon>Pseudomonadota</taxon>
        <taxon>Betaproteobacteria</taxon>
        <taxon>Burkholderiales</taxon>
        <taxon>Comamonadaceae</taxon>
        <taxon>Rhodoferax</taxon>
    </lineage>
</organism>
<dbReference type="InterPro" id="IPR007774">
    <property type="entry name" value="Put_N_fixation"/>
</dbReference>
<evidence type="ECO:0000256" key="3">
    <source>
        <dbReference type="SAM" id="Coils"/>
    </source>
</evidence>
<dbReference type="PIRSF" id="PIRSF037676">
    <property type="entry name" value="DUF683"/>
    <property type="match status" value="1"/>
</dbReference>
<dbReference type="AlphaFoldDB" id="A0A1Q8YG09"/>
<dbReference type="Proteomes" id="UP000185911">
    <property type="component" value="Unassembled WGS sequence"/>
</dbReference>
<accession>A0A1Q8YG09</accession>
<dbReference type="Pfam" id="PF05082">
    <property type="entry name" value="Rop-like"/>
    <property type="match status" value="1"/>
</dbReference>
<reference evidence="4 5" key="1">
    <citation type="submission" date="2017-01" db="EMBL/GenBank/DDBJ databases">
        <title>Genome sequence of Rhodoferax antarcticus ANT.BR, a psychrophilic purple nonsulfur bacterium from an Antarctic microbial mat.</title>
        <authorList>
            <person name="Baker J."/>
            <person name="Riester C."/>
            <person name="Skinner B."/>
            <person name="Newell A."/>
            <person name="Swingley W."/>
            <person name="Madigan M."/>
            <person name="Jung D."/>
            <person name="Asao M."/>
            <person name="Chen M."/>
            <person name="Loughlin P."/>
            <person name="Pan H."/>
            <person name="Lin S."/>
            <person name="Li N."/>
            <person name="Shaw J."/>
            <person name="Prado M."/>
            <person name="Sherman C."/>
            <person name="Li X."/>
            <person name="Tang J."/>
            <person name="Blankenship R."/>
            <person name="Zhao T."/>
            <person name="Touchman J."/>
            <person name="Sattley M."/>
        </authorList>
    </citation>
    <scope>NUCLEOTIDE SEQUENCE [LARGE SCALE GENOMIC DNA]</scope>
    <source>
        <strain evidence="4 5">ANT.BR</strain>
    </source>
</reference>
<proteinExistence type="inferred from homology"/>
<dbReference type="RefSeq" id="WP_075586076.1">
    <property type="nucleotide sequence ID" value="NZ_MSYM01000011.1"/>
</dbReference>
<dbReference type="EMBL" id="MSYM01000011">
    <property type="protein sequence ID" value="OLP06922.1"/>
    <property type="molecule type" value="Genomic_DNA"/>
</dbReference>
<keyword evidence="1" id="KW-0535">Nitrogen fixation</keyword>
<dbReference type="Gene3D" id="1.10.287.660">
    <property type="entry name" value="Helix hairpin bin"/>
    <property type="match status" value="1"/>
</dbReference>
<keyword evidence="3" id="KW-0175">Coiled coil</keyword>
<comment type="caution">
    <text evidence="4">The sequence shown here is derived from an EMBL/GenBank/DDBJ whole genome shotgun (WGS) entry which is preliminary data.</text>
</comment>
<gene>
    <name evidence="4" type="ORF">BLL52_1668</name>
</gene>
<sequence>MNMDTDELKTRLKKLNARATQAKMDLHDLSEELPTNWESILQVAQRCHEAHAMLMDARKAAAAPGM</sequence>
<name>A0A1Q8YG09_9BURK</name>